<evidence type="ECO:0000256" key="3">
    <source>
        <dbReference type="ARBA" id="ARBA00022989"/>
    </source>
</evidence>
<keyword evidence="4 5" id="KW-0472">Membrane</keyword>
<reference evidence="6 7" key="1">
    <citation type="journal article" date="2018" name="PLoS Genet.">
        <title>Repeat elements organise 3D genome structure and mediate transcription in the filamentous fungus Epichloe festucae.</title>
        <authorList>
            <person name="Winter D.J."/>
            <person name="Ganley A.R.D."/>
            <person name="Young C.A."/>
            <person name="Liachko I."/>
            <person name="Schardl C.L."/>
            <person name="Dupont P.Y."/>
            <person name="Berry D."/>
            <person name="Ram A."/>
            <person name="Scott B."/>
            <person name="Cox M.P."/>
        </authorList>
    </citation>
    <scope>NUCLEOTIDE SEQUENCE [LARGE SCALE GENOMIC DNA]</scope>
    <source>
        <strain evidence="6 7">Fl1</strain>
    </source>
</reference>
<feature type="transmembrane region" description="Helical" evidence="5">
    <location>
        <begin position="133"/>
        <end position="151"/>
    </location>
</feature>
<dbReference type="InterPro" id="IPR001129">
    <property type="entry name" value="Membr-assoc_MAPEG"/>
</dbReference>
<name>A0A7S9KTI4_EPIFF</name>
<protein>
    <submittedName>
        <fullName evidence="6">Uncharacterized protein</fullName>
    </submittedName>
</protein>
<feature type="transmembrane region" description="Helical" evidence="5">
    <location>
        <begin position="12"/>
        <end position="32"/>
    </location>
</feature>
<dbReference type="Gene3D" id="1.20.120.550">
    <property type="entry name" value="Membrane associated eicosanoid/glutathione metabolism-like domain"/>
    <property type="match status" value="1"/>
</dbReference>
<evidence type="ECO:0000256" key="5">
    <source>
        <dbReference type="SAM" id="Phobius"/>
    </source>
</evidence>
<evidence type="ECO:0000313" key="7">
    <source>
        <dbReference type="Proteomes" id="UP000594364"/>
    </source>
</evidence>
<gene>
    <name evidence="6" type="ORF">C2857_005949</name>
</gene>
<dbReference type="Pfam" id="PF01124">
    <property type="entry name" value="MAPEG"/>
    <property type="match status" value="1"/>
</dbReference>
<comment type="subcellular location">
    <subcellularLocation>
        <location evidence="1">Membrane</location>
    </subcellularLocation>
</comment>
<dbReference type="AlphaFoldDB" id="A0A7S9KTI4"/>
<evidence type="ECO:0000256" key="4">
    <source>
        <dbReference type="ARBA" id="ARBA00023136"/>
    </source>
</evidence>
<dbReference type="PANTHER" id="PTHR35371">
    <property type="entry name" value="INNER MEMBRANE PROTEIN"/>
    <property type="match status" value="1"/>
</dbReference>
<evidence type="ECO:0000313" key="6">
    <source>
        <dbReference type="EMBL" id="QPH01746.1"/>
    </source>
</evidence>
<keyword evidence="3 5" id="KW-1133">Transmembrane helix</keyword>
<keyword evidence="2 5" id="KW-0812">Transmembrane</keyword>
<sequence>MSAFVGLDLAKNLGYLTVPVVFLTSCFLPHAYAVMASGKVYDNANPRGWKDAMAKADMDKPRQQRLLRAQNASENGFESIGIYAAGVIAANQAGLSASTVNALTLGYLASRLAYVFSYVELGANRKLSGVRSGFWVLSMGLCFALWVKAGLKAIE</sequence>
<proteinExistence type="predicted"/>
<dbReference type="InterPro" id="IPR023352">
    <property type="entry name" value="MAPEG-like_dom_sf"/>
</dbReference>
<evidence type="ECO:0000256" key="2">
    <source>
        <dbReference type="ARBA" id="ARBA00022692"/>
    </source>
</evidence>
<keyword evidence="7" id="KW-1185">Reference proteome</keyword>
<dbReference type="SUPFAM" id="SSF161084">
    <property type="entry name" value="MAPEG domain-like"/>
    <property type="match status" value="1"/>
</dbReference>
<organism evidence="6 7">
    <name type="scientific">Epichloe festucae (strain Fl1)</name>
    <dbReference type="NCBI Taxonomy" id="877507"/>
    <lineage>
        <taxon>Eukaryota</taxon>
        <taxon>Fungi</taxon>
        <taxon>Dikarya</taxon>
        <taxon>Ascomycota</taxon>
        <taxon>Pezizomycotina</taxon>
        <taxon>Sordariomycetes</taxon>
        <taxon>Hypocreomycetidae</taxon>
        <taxon>Hypocreales</taxon>
        <taxon>Clavicipitaceae</taxon>
        <taxon>Epichloe</taxon>
    </lineage>
</organism>
<dbReference type="GO" id="GO:0016020">
    <property type="term" value="C:membrane"/>
    <property type="evidence" value="ECO:0007669"/>
    <property type="project" value="UniProtKB-SubCell"/>
</dbReference>
<accession>A0A7S9KTI4</accession>
<dbReference type="PANTHER" id="PTHR35371:SF1">
    <property type="entry name" value="BLR7753 PROTEIN"/>
    <property type="match status" value="1"/>
</dbReference>
<dbReference type="OrthoDB" id="2122304at2759"/>
<dbReference type="Proteomes" id="UP000594364">
    <property type="component" value="Chromosome 3"/>
</dbReference>
<evidence type="ECO:0000256" key="1">
    <source>
        <dbReference type="ARBA" id="ARBA00004370"/>
    </source>
</evidence>
<dbReference type="EMBL" id="CP031387">
    <property type="protein sequence ID" value="QPH01746.1"/>
    <property type="molecule type" value="Genomic_DNA"/>
</dbReference>